<evidence type="ECO:0000256" key="1">
    <source>
        <dbReference type="ARBA" id="ARBA00004141"/>
    </source>
</evidence>
<evidence type="ECO:0000256" key="8">
    <source>
        <dbReference type="SAM" id="Phobius"/>
    </source>
</evidence>
<dbReference type="AlphaFoldDB" id="L0KD15"/>
<feature type="transmembrane region" description="Helical" evidence="8">
    <location>
        <begin position="266"/>
        <end position="291"/>
    </location>
</feature>
<dbReference type="PATRIC" id="fig|748449.3.peg.2483"/>
<dbReference type="GO" id="GO:0016020">
    <property type="term" value="C:membrane"/>
    <property type="evidence" value="ECO:0007669"/>
    <property type="project" value="UniProtKB-SubCell"/>
</dbReference>
<dbReference type="OrthoDB" id="1675410at2"/>
<evidence type="ECO:0000256" key="4">
    <source>
        <dbReference type="ARBA" id="ARBA00022544"/>
    </source>
</evidence>
<accession>L0KD15</accession>
<keyword evidence="5 8" id="KW-0812">Transmembrane</keyword>
<sequence>MPQISKGQLAILLINVLIPTAHIQVLLNSIKYAGHDAWLAVSIGYIIALGIVLLSLKLMKRYPKQNILDFSSQILGSFLGKLIAFILFIYSFLVVVYVLEQFIVLITTMIYGQSSPMMFRVSLMALVVYSISLGVEGFFRTSSIIFSVVALITPLIAVGLLQQINFNLVFPILVQNPASIIRGAIVPSAFLGNAFLILFFNDLVDRSNKVTRVITIGLSVGFLFVASFVVVAISVFGVDLASKLFFIPFMITRLVKAGEMLLRQEIFMLVVWMGLIFVQLTTFFWISCTCLTSLFNLKNKKKYSIPLALLIINFASIGWDGIIELQNYVESTYSMLLIIIQVTIPLLLYIVAVVRGKNEGADK</sequence>
<feature type="transmembrane region" description="Helical" evidence="8">
    <location>
        <begin position="7"/>
        <end position="25"/>
    </location>
</feature>
<feature type="transmembrane region" description="Helical" evidence="8">
    <location>
        <begin position="335"/>
        <end position="354"/>
    </location>
</feature>
<feature type="transmembrane region" description="Helical" evidence="8">
    <location>
        <begin position="37"/>
        <end position="58"/>
    </location>
</feature>
<evidence type="ECO:0000256" key="2">
    <source>
        <dbReference type="ARBA" id="ARBA00007998"/>
    </source>
</evidence>
<comment type="similarity">
    <text evidence="2">Belongs to the amino acid-polyamine-organocation (APC) superfamily. Spore germination protein (SGP) (TC 2.A.3.9) family.</text>
</comment>
<feature type="transmembrane region" description="Helical" evidence="8">
    <location>
        <begin position="303"/>
        <end position="323"/>
    </location>
</feature>
<dbReference type="Proteomes" id="UP000010880">
    <property type="component" value="Chromosome"/>
</dbReference>
<dbReference type="GO" id="GO:0009847">
    <property type="term" value="P:spore germination"/>
    <property type="evidence" value="ECO:0007669"/>
    <property type="project" value="InterPro"/>
</dbReference>
<keyword evidence="3" id="KW-0813">Transport</keyword>
<dbReference type="STRING" id="748449.Halha_2561"/>
<comment type="subcellular location">
    <subcellularLocation>
        <location evidence="1">Membrane</location>
        <topology evidence="1">Multi-pass membrane protein</topology>
    </subcellularLocation>
</comment>
<protein>
    <submittedName>
        <fullName evidence="9">Spore germination protein, amino acid permease</fullName>
    </submittedName>
</protein>
<dbReference type="InterPro" id="IPR004761">
    <property type="entry name" value="Spore_GerAB"/>
</dbReference>
<evidence type="ECO:0000313" key="10">
    <source>
        <dbReference type="Proteomes" id="UP000010880"/>
    </source>
</evidence>
<dbReference type="PANTHER" id="PTHR34975">
    <property type="entry name" value="SPORE GERMINATION PROTEIN A2"/>
    <property type="match status" value="1"/>
</dbReference>
<dbReference type="eggNOG" id="COG0531">
    <property type="taxonomic scope" value="Bacteria"/>
</dbReference>
<feature type="transmembrane region" description="Helical" evidence="8">
    <location>
        <begin position="216"/>
        <end position="246"/>
    </location>
</feature>
<keyword evidence="4" id="KW-0309">Germination</keyword>
<evidence type="ECO:0000313" key="9">
    <source>
        <dbReference type="EMBL" id="AGB42435.1"/>
    </source>
</evidence>
<feature type="transmembrane region" description="Helical" evidence="8">
    <location>
        <begin position="119"/>
        <end position="139"/>
    </location>
</feature>
<dbReference type="PANTHER" id="PTHR34975:SF2">
    <property type="entry name" value="SPORE GERMINATION PROTEIN A2"/>
    <property type="match status" value="1"/>
</dbReference>
<evidence type="ECO:0000256" key="7">
    <source>
        <dbReference type="ARBA" id="ARBA00023136"/>
    </source>
</evidence>
<dbReference type="NCBIfam" id="TIGR00912">
    <property type="entry name" value="2A0309"/>
    <property type="match status" value="1"/>
</dbReference>
<keyword evidence="7 8" id="KW-0472">Membrane</keyword>
<keyword evidence="6 8" id="KW-1133">Transmembrane helix</keyword>
<evidence type="ECO:0000256" key="5">
    <source>
        <dbReference type="ARBA" id="ARBA00022692"/>
    </source>
</evidence>
<reference evidence="10" key="1">
    <citation type="submission" date="2012-02" db="EMBL/GenBank/DDBJ databases">
        <title>The complete genome of Halobacteroides halobius DSM 5150.</title>
        <authorList>
            <person name="Lucas S."/>
            <person name="Copeland A."/>
            <person name="Lapidus A."/>
            <person name="Glavina del Rio T."/>
            <person name="Dalin E."/>
            <person name="Tice H."/>
            <person name="Bruce D."/>
            <person name="Goodwin L."/>
            <person name="Pitluck S."/>
            <person name="Peters L."/>
            <person name="Mikhailova N."/>
            <person name="Gu W."/>
            <person name="Kyrpides N."/>
            <person name="Mavromatis K."/>
            <person name="Ivanova N."/>
            <person name="Brettin T."/>
            <person name="Detter J.C."/>
            <person name="Han C."/>
            <person name="Larimer F."/>
            <person name="Land M."/>
            <person name="Hauser L."/>
            <person name="Markowitz V."/>
            <person name="Cheng J.-F."/>
            <person name="Hugenholtz P."/>
            <person name="Woyke T."/>
            <person name="Wu D."/>
            <person name="Tindall B."/>
            <person name="Pomrenke H."/>
            <person name="Brambilla E."/>
            <person name="Klenk H.-P."/>
            <person name="Eisen J.A."/>
        </authorList>
    </citation>
    <scope>NUCLEOTIDE SEQUENCE [LARGE SCALE GENOMIC DNA]</scope>
    <source>
        <strain evidence="10">ATCC 35273 / DSM 5150 / MD-1</strain>
    </source>
</reference>
<dbReference type="HOGENOM" id="CLU_047547_1_2_9"/>
<dbReference type="KEGG" id="hhl:Halha_2561"/>
<feature type="transmembrane region" description="Helical" evidence="8">
    <location>
        <begin position="78"/>
        <end position="99"/>
    </location>
</feature>
<gene>
    <name evidence="9" type="ordered locus">Halha_2561</name>
</gene>
<feature type="transmembrane region" description="Helical" evidence="8">
    <location>
        <begin position="184"/>
        <end position="204"/>
    </location>
</feature>
<evidence type="ECO:0000256" key="6">
    <source>
        <dbReference type="ARBA" id="ARBA00022989"/>
    </source>
</evidence>
<dbReference type="Pfam" id="PF03845">
    <property type="entry name" value="Spore_permease"/>
    <property type="match status" value="1"/>
</dbReference>
<feature type="transmembrane region" description="Helical" evidence="8">
    <location>
        <begin position="144"/>
        <end position="164"/>
    </location>
</feature>
<proteinExistence type="inferred from homology"/>
<dbReference type="EMBL" id="CP003359">
    <property type="protein sequence ID" value="AGB42435.1"/>
    <property type="molecule type" value="Genomic_DNA"/>
</dbReference>
<name>L0KD15_HALHC</name>
<organism evidence="9 10">
    <name type="scientific">Halobacteroides halobius (strain ATCC 35273 / DSM 5150 / MD-1)</name>
    <dbReference type="NCBI Taxonomy" id="748449"/>
    <lineage>
        <taxon>Bacteria</taxon>
        <taxon>Bacillati</taxon>
        <taxon>Bacillota</taxon>
        <taxon>Clostridia</taxon>
        <taxon>Halanaerobiales</taxon>
        <taxon>Halobacteroidaceae</taxon>
        <taxon>Halobacteroides</taxon>
    </lineage>
</organism>
<dbReference type="RefSeq" id="WP_015328147.1">
    <property type="nucleotide sequence ID" value="NC_019978.1"/>
</dbReference>
<keyword evidence="10" id="KW-1185">Reference proteome</keyword>
<evidence type="ECO:0000256" key="3">
    <source>
        <dbReference type="ARBA" id="ARBA00022448"/>
    </source>
</evidence>